<evidence type="ECO:0000313" key="2">
    <source>
        <dbReference type="Proteomes" id="UP001208649"/>
    </source>
</evidence>
<dbReference type="Proteomes" id="UP001208649">
    <property type="component" value="Unassembled WGS sequence"/>
</dbReference>
<sequence>MKFFISFFIIFTIAIRPVLPLINYAVNYEYIVKNLCEKKDIIDSTCKGKCFVSKELVKTEKQNTSRIIKISVLDVFLSSEIFSFSNINNAFDDLDKENSLCLNNHHSEYFSKIFHPPVA</sequence>
<organism evidence="1 2">
    <name type="scientific">Chryseobacterium edaphi</name>
    <dbReference type="NCBI Taxonomy" id="2976532"/>
    <lineage>
        <taxon>Bacteria</taxon>
        <taxon>Pseudomonadati</taxon>
        <taxon>Bacteroidota</taxon>
        <taxon>Flavobacteriia</taxon>
        <taxon>Flavobacteriales</taxon>
        <taxon>Weeksellaceae</taxon>
        <taxon>Chryseobacterium group</taxon>
        <taxon>Chryseobacterium</taxon>
    </lineage>
</organism>
<keyword evidence="2" id="KW-1185">Reference proteome</keyword>
<gene>
    <name evidence="1" type="ORF">NZ698_11730</name>
</gene>
<reference evidence="2" key="1">
    <citation type="submission" date="2023-07" db="EMBL/GenBank/DDBJ databases">
        <title>Chryseobacterium sp. strain PBS4-4 Genome sequencing and assembly.</title>
        <authorList>
            <person name="Jung Y."/>
        </authorList>
    </citation>
    <scope>NUCLEOTIDE SEQUENCE [LARGE SCALE GENOMIC DNA]</scope>
    <source>
        <strain evidence="2">PBS4-4</strain>
    </source>
</reference>
<comment type="caution">
    <text evidence="1">The sequence shown here is derived from an EMBL/GenBank/DDBJ whole genome shotgun (WGS) entry which is preliminary data.</text>
</comment>
<dbReference type="EMBL" id="JAOTEM010000002">
    <property type="protein sequence ID" value="MCU7617871.1"/>
    <property type="molecule type" value="Genomic_DNA"/>
</dbReference>
<accession>A0ABT2W6N2</accession>
<proteinExistence type="predicted"/>
<evidence type="ECO:0000313" key="1">
    <source>
        <dbReference type="EMBL" id="MCU7617871.1"/>
    </source>
</evidence>
<name>A0ABT2W6N2_9FLAO</name>
<protein>
    <submittedName>
        <fullName evidence="1">Uncharacterized protein</fullName>
    </submittedName>
</protein>
<dbReference type="RefSeq" id="WP_263003323.1">
    <property type="nucleotide sequence ID" value="NZ_JAOTEM010000002.1"/>
</dbReference>